<dbReference type="Gene3D" id="3.40.50.150">
    <property type="entry name" value="Vaccinia Virus protein VP39"/>
    <property type="match status" value="1"/>
</dbReference>
<gene>
    <name evidence="3" type="ORF">ADN00_00300</name>
</gene>
<feature type="domain" description="Methyltransferase" evidence="2">
    <location>
        <begin position="40"/>
        <end position="122"/>
    </location>
</feature>
<sequence length="193" mass="22096">MTEAAKKWNQRYSGEIQEGLKTPRQLLLDYEYLLPRRGYVLDLAMGLGANAGYLHQRGLNVVGVDISTTAALNARESFSDLPIFVADLENWRFTTTFDVILNFYYFQRNLAAQFSSMLNPGGWLLVETLHWDILEVKPDINPDYLVQPRELLDLASGFDVHHYFEGWIQNSAGRKKWVAQLVAKKRNNGGRKS</sequence>
<protein>
    <recommendedName>
        <fullName evidence="2">Methyltransferase domain-containing protein</fullName>
    </recommendedName>
</protein>
<dbReference type="RefSeq" id="WP_075060958.1">
    <property type="nucleotide sequence ID" value="NZ_LGCL01000002.1"/>
</dbReference>
<dbReference type="PANTHER" id="PTHR43861">
    <property type="entry name" value="TRANS-ACONITATE 2-METHYLTRANSFERASE-RELATED"/>
    <property type="match status" value="1"/>
</dbReference>
<keyword evidence="1" id="KW-0808">Transferase</keyword>
<dbReference type="Pfam" id="PF13649">
    <property type="entry name" value="Methyltransf_25"/>
    <property type="match status" value="1"/>
</dbReference>
<dbReference type="CDD" id="cd02440">
    <property type="entry name" value="AdoMet_MTases"/>
    <property type="match status" value="1"/>
</dbReference>
<accession>A0A0P6XDI6</accession>
<keyword evidence="4" id="KW-1185">Reference proteome</keyword>
<dbReference type="EMBL" id="LGCL01000002">
    <property type="protein sequence ID" value="KPL81023.1"/>
    <property type="molecule type" value="Genomic_DNA"/>
</dbReference>
<dbReference type="InterPro" id="IPR041698">
    <property type="entry name" value="Methyltransf_25"/>
</dbReference>
<evidence type="ECO:0000313" key="3">
    <source>
        <dbReference type="EMBL" id="KPL81023.1"/>
    </source>
</evidence>
<evidence type="ECO:0000256" key="1">
    <source>
        <dbReference type="ARBA" id="ARBA00022679"/>
    </source>
</evidence>
<evidence type="ECO:0000259" key="2">
    <source>
        <dbReference type="Pfam" id="PF13649"/>
    </source>
</evidence>
<proteinExistence type="predicted"/>
<dbReference type="Proteomes" id="UP000050417">
    <property type="component" value="Unassembled WGS sequence"/>
</dbReference>
<name>A0A0P6XDI6_9CHLR</name>
<reference evidence="3 4" key="1">
    <citation type="submission" date="2015-07" db="EMBL/GenBank/DDBJ databases">
        <title>Genome sequence of Ornatilinea apprima DSM 23815.</title>
        <authorList>
            <person name="Hemp J."/>
            <person name="Ward L.M."/>
            <person name="Pace L.A."/>
            <person name="Fischer W.W."/>
        </authorList>
    </citation>
    <scope>NUCLEOTIDE SEQUENCE [LARGE SCALE GENOMIC DNA]</scope>
    <source>
        <strain evidence="3 4">P3M-1</strain>
    </source>
</reference>
<dbReference type="GO" id="GO:0016740">
    <property type="term" value="F:transferase activity"/>
    <property type="evidence" value="ECO:0007669"/>
    <property type="project" value="UniProtKB-KW"/>
</dbReference>
<dbReference type="STRING" id="1134406.ADN00_00300"/>
<comment type="caution">
    <text evidence="3">The sequence shown here is derived from an EMBL/GenBank/DDBJ whole genome shotgun (WGS) entry which is preliminary data.</text>
</comment>
<dbReference type="OrthoDB" id="9804312at2"/>
<dbReference type="AlphaFoldDB" id="A0A0P6XDI6"/>
<organism evidence="3 4">
    <name type="scientific">Ornatilinea apprima</name>
    <dbReference type="NCBI Taxonomy" id="1134406"/>
    <lineage>
        <taxon>Bacteria</taxon>
        <taxon>Bacillati</taxon>
        <taxon>Chloroflexota</taxon>
        <taxon>Anaerolineae</taxon>
        <taxon>Anaerolineales</taxon>
        <taxon>Anaerolineaceae</taxon>
        <taxon>Ornatilinea</taxon>
    </lineage>
</organism>
<dbReference type="InterPro" id="IPR029063">
    <property type="entry name" value="SAM-dependent_MTases_sf"/>
</dbReference>
<evidence type="ECO:0000313" key="4">
    <source>
        <dbReference type="Proteomes" id="UP000050417"/>
    </source>
</evidence>
<dbReference type="SUPFAM" id="SSF53335">
    <property type="entry name" value="S-adenosyl-L-methionine-dependent methyltransferases"/>
    <property type="match status" value="1"/>
</dbReference>